<gene>
    <name evidence="1" type="ORF">QJ036_12765</name>
</gene>
<name>A0AAP4BC73_9FIRM</name>
<dbReference type="AlphaFoldDB" id="A0AAP4BC73"/>
<dbReference type="EMBL" id="JASGBQ010000030">
    <property type="protein sequence ID" value="MDI9243320.1"/>
    <property type="molecule type" value="Genomic_DNA"/>
</dbReference>
<sequence>MTQEESCRDFLEMVFGFPIERVEVVWEKSLVYHPENRGVRLDRYAKDKDNKHYNVEMQIWQRVWTIMRMNL</sequence>
<protein>
    <submittedName>
        <fullName evidence="1">Uncharacterized protein</fullName>
    </submittedName>
</protein>
<proteinExistence type="predicted"/>
<dbReference type="RefSeq" id="WP_283231742.1">
    <property type="nucleotide sequence ID" value="NZ_JASGBQ010000030.1"/>
</dbReference>
<keyword evidence="2" id="KW-1185">Reference proteome</keyword>
<accession>A0AAP4BC73</accession>
<evidence type="ECO:0000313" key="1">
    <source>
        <dbReference type="EMBL" id="MDI9243320.1"/>
    </source>
</evidence>
<evidence type="ECO:0000313" key="2">
    <source>
        <dbReference type="Proteomes" id="UP001300383"/>
    </source>
</evidence>
<dbReference type="Proteomes" id="UP001300383">
    <property type="component" value="Unassembled WGS sequence"/>
</dbReference>
<comment type="caution">
    <text evidence="1">The sequence shown here is derived from an EMBL/GenBank/DDBJ whole genome shotgun (WGS) entry which is preliminary data.</text>
</comment>
<organism evidence="1 2">
    <name type="scientific">Fusibacillus kribbianus</name>
    <dbReference type="NCBI Taxonomy" id="3044208"/>
    <lineage>
        <taxon>Bacteria</taxon>
        <taxon>Bacillati</taxon>
        <taxon>Bacillota</taxon>
        <taxon>Clostridia</taxon>
        <taxon>Lachnospirales</taxon>
        <taxon>Lachnospiraceae</taxon>
        <taxon>Fusibacillus</taxon>
    </lineage>
</organism>
<reference evidence="1 2" key="1">
    <citation type="submission" date="2023-05" db="EMBL/GenBank/DDBJ databases">
        <title>[ruminococcus] sp. nov., isolated from a pig farm feces dump.</title>
        <authorList>
            <person name="Chang Y.-H."/>
        </authorList>
    </citation>
    <scope>NUCLEOTIDE SEQUENCE [LARGE SCALE GENOMIC DNA]</scope>
    <source>
        <strain evidence="1 2">YH-rum2234</strain>
    </source>
</reference>